<comment type="caution">
    <text evidence="2">The sequence shown here is derived from an EMBL/GenBank/DDBJ whole genome shotgun (WGS) entry which is preliminary data.</text>
</comment>
<dbReference type="Proteomes" id="UP001183643">
    <property type="component" value="Unassembled WGS sequence"/>
</dbReference>
<gene>
    <name evidence="2" type="ORF">J2S41_003858</name>
</gene>
<dbReference type="AlphaFoldDB" id="A0AAE4CD17"/>
<accession>A0AAE4CD17</accession>
<organism evidence="2 3">
    <name type="scientific">Catenuloplanes atrovinosus</name>
    <dbReference type="NCBI Taxonomy" id="137266"/>
    <lineage>
        <taxon>Bacteria</taxon>
        <taxon>Bacillati</taxon>
        <taxon>Actinomycetota</taxon>
        <taxon>Actinomycetes</taxon>
        <taxon>Micromonosporales</taxon>
        <taxon>Micromonosporaceae</taxon>
        <taxon>Catenuloplanes</taxon>
    </lineage>
</organism>
<dbReference type="RefSeq" id="WP_310369280.1">
    <property type="nucleotide sequence ID" value="NZ_JAVDYB010000001.1"/>
</dbReference>
<protein>
    <submittedName>
        <fullName evidence="2">Uncharacterized protein</fullName>
    </submittedName>
</protein>
<keyword evidence="3" id="KW-1185">Reference proteome</keyword>
<sequence>MHKIVNAGQLDTGPAGSRTVCYPAAGTSAEPARKASTPPPERDVLAEMPRPEPAEAAGTVGSRAVTS</sequence>
<proteinExistence type="predicted"/>
<dbReference type="EMBL" id="JAVDYB010000001">
    <property type="protein sequence ID" value="MDR7277080.1"/>
    <property type="molecule type" value="Genomic_DNA"/>
</dbReference>
<feature type="compositionally biased region" description="Basic and acidic residues" evidence="1">
    <location>
        <begin position="40"/>
        <end position="53"/>
    </location>
</feature>
<reference evidence="2" key="1">
    <citation type="submission" date="2023-07" db="EMBL/GenBank/DDBJ databases">
        <title>Sequencing the genomes of 1000 actinobacteria strains.</title>
        <authorList>
            <person name="Klenk H.-P."/>
        </authorList>
    </citation>
    <scope>NUCLEOTIDE SEQUENCE</scope>
    <source>
        <strain evidence="2">DSM 44707</strain>
    </source>
</reference>
<name>A0AAE4CD17_9ACTN</name>
<feature type="region of interest" description="Disordered" evidence="1">
    <location>
        <begin position="1"/>
        <end position="67"/>
    </location>
</feature>
<evidence type="ECO:0000313" key="3">
    <source>
        <dbReference type="Proteomes" id="UP001183643"/>
    </source>
</evidence>
<evidence type="ECO:0000313" key="2">
    <source>
        <dbReference type="EMBL" id="MDR7277080.1"/>
    </source>
</evidence>
<evidence type="ECO:0000256" key="1">
    <source>
        <dbReference type="SAM" id="MobiDB-lite"/>
    </source>
</evidence>